<keyword evidence="2" id="KW-1185">Reference proteome</keyword>
<organism evidence="1 2">
    <name type="scientific">Christensenella minuta</name>
    <dbReference type="NCBI Taxonomy" id="626937"/>
    <lineage>
        <taxon>Bacteria</taxon>
        <taxon>Bacillati</taxon>
        <taxon>Bacillota</taxon>
        <taxon>Clostridia</taxon>
        <taxon>Christensenellales</taxon>
        <taxon>Christensenellaceae</taxon>
        <taxon>Christensenella</taxon>
    </lineage>
</organism>
<comment type="caution">
    <text evidence="1">The sequence shown here is derived from an EMBL/GenBank/DDBJ whole genome shotgun (WGS) entry which is preliminary data.</text>
</comment>
<dbReference type="Proteomes" id="UP000070366">
    <property type="component" value="Unassembled WGS sequence"/>
</dbReference>
<dbReference type="EMBL" id="LSZW01000054">
    <property type="protein sequence ID" value="KXK65914.1"/>
    <property type="molecule type" value="Genomic_DNA"/>
</dbReference>
<sequence length="39" mass="4011">MCISAAAEAGALCASLSFPNEGAARRKCFYPGMPSGINF</sequence>
<name>A0A136Q5P7_9FIRM</name>
<protein>
    <submittedName>
        <fullName evidence="1">Uncharacterized protein</fullName>
    </submittedName>
</protein>
<evidence type="ECO:0000313" key="1">
    <source>
        <dbReference type="EMBL" id="KXK65914.1"/>
    </source>
</evidence>
<evidence type="ECO:0000313" key="2">
    <source>
        <dbReference type="Proteomes" id="UP000070366"/>
    </source>
</evidence>
<gene>
    <name evidence="1" type="ORF">HMPREF3293_01206</name>
</gene>
<accession>A0A136Q5P7</accession>
<proteinExistence type="predicted"/>
<dbReference type="AlphaFoldDB" id="A0A136Q5P7"/>
<reference evidence="1 2" key="1">
    <citation type="submission" date="2016-02" db="EMBL/GenBank/DDBJ databases">
        <authorList>
            <person name="Wen L."/>
            <person name="He K."/>
            <person name="Yang H."/>
        </authorList>
    </citation>
    <scope>NUCLEOTIDE SEQUENCE [LARGE SCALE GENOMIC DNA]</scope>
    <source>
        <strain evidence="1 2">DSM 22607</strain>
    </source>
</reference>
<dbReference type="STRING" id="626937.HMPREF3293_01206"/>